<gene>
    <name evidence="2" type="ORF">H9763_02950</name>
</gene>
<proteinExistence type="predicted"/>
<dbReference type="Proteomes" id="UP000886883">
    <property type="component" value="Unassembled WGS sequence"/>
</dbReference>
<name>A0A9D2MQM7_9FIRM</name>
<evidence type="ECO:0000313" key="2">
    <source>
        <dbReference type="EMBL" id="HJB90408.1"/>
    </source>
</evidence>
<comment type="caution">
    <text evidence="2">The sequence shown here is derived from an EMBL/GenBank/DDBJ whole genome shotgun (WGS) entry which is preliminary data.</text>
</comment>
<dbReference type="AlphaFoldDB" id="A0A9D2MQM7"/>
<evidence type="ECO:0000313" key="3">
    <source>
        <dbReference type="Proteomes" id="UP000886883"/>
    </source>
</evidence>
<evidence type="ECO:0000256" key="1">
    <source>
        <dbReference type="SAM" id="MobiDB-lite"/>
    </source>
</evidence>
<feature type="region of interest" description="Disordered" evidence="1">
    <location>
        <begin position="123"/>
        <end position="158"/>
    </location>
</feature>
<accession>A0A9D2MQM7</accession>
<sequence>MEHCDSEAVVAFDTLYTNNHIQILKVLLPYFDSGSRKNLAVLIKFMELQYTMEYFSRHPSALCAASCDPKQPDIAEIFEQIKNFCTPSEKAVFEQLANMKKSMEMYEEMMNMMQLFEQFSPGNGPDGFSGVPESGDGPGQGDGPADQTPFGSANPMDLLKGMLSPEQQAMFELFQSSMGGCDGKNS</sequence>
<reference evidence="2" key="1">
    <citation type="journal article" date="2021" name="PeerJ">
        <title>Extensive microbial diversity within the chicken gut microbiome revealed by metagenomics and culture.</title>
        <authorList>
            <person name="Gilroy R."/>
            <person name="Ravi A."/>
            <person name="Getino M."/>
            <person name="Pursley I."/>
            <person name="Horton D.L."/>
            <person name="Alikhan N.F."/>
            <person name="Baker D."/>
            <person name="Gharbi K."/>
            <person name="Hall N."/>
            <person name="Watson M."/>
            <person name="Adriaenssens E.M."/>
            <person name="Foster-Nyarko E."/>
            <person name="Jarju S."/>
            <person name="Secka A."/>
            <person name="Antonio M."/>
            <person name="Oren A."/>
            <person name="Chaudhuri R.R."/>
            <person name="La Ragione R."/>
            <person name="Hildebrand F."/>
            <person name="Pallen M.J."/>
        </authorList>
    </citation>
    <scope>NUCLEOTIDE SEQUENCE</scope>
    <source>
        <strain evidence="2">USAMLcec3-2134</strain>
    </source>
</reference>
<reference evidence="2" key="2">
    <citation type="submission" date="2021-04" db="EMBL/GenBank/DDBJ databases">
        <authorList>
            <person name="Gilroy R."/>
        </authorList>
    </citation>
    <scope>NUCLEOTIDE SEQUENCE</scope>
    <source>
        <strain evidence="2">USAMLcec3-2134</strain>
    </source>
</reference>
<protein>
    <submittedName>
        <fullName evidence="2">Uncharacterized protein</fullName>
    </submittedName>
</protein>
<organism evidence="2 3">
    <name type="scientific">Candidatus Eisenbergiella merdigallinarum</name>
    <dbReference type="NCBI Taxonomy" id="2838552"/>
    <lineage>
        <taxon>Bacteria</taxon>
        <taxon>Bacillati</taxon>
        <taxon>Bacillota</taxon>
        <taxon>Clostridia</taxon>
        <taxon>Lachnospirales</taxon>
        <taxon>Lachnospiraceae</taxon>
        <taxon>Eisenbergiella</taxon>
    </lineage>
</organism>
<dbReference type="EMBL" id="DWXE01000010">
    <property type="protein sequence ID" value="HJB90408.1"/>
    <property type="molecule type" value="Genomic_DNA"/>
</dbReference>